<evidence type="ECO:0000256" key="1">
    <source>
        <dbReference type="SAM" id="SignalP"/>
    </source>
</evidence>
<feature type="signal peptide" evidence="1">
    <location>
        <begin position="1"/>
        <end position="22"/>
    </location>
</feature>
<protein>
    <recommendedName>
        <fullName evidence="4">Secreted protein</fullName>
    </recommendedName>
</protein>
<dbReference type="RefSeq" id="WP_131259697.1">
    <property type="nucleotide sequence ID" value="NZ_JBHSUS010000001.1"/>
</dbReference>
<keyword evidence="1" id="KW-0732">Signal</keyword>
<evidence type="ECO:0000313" key="3">
    <source>
        <dbReference type="Proteomes" id="UP001596364"/>
    </source>
</evidence>
<sequence length="95" mass="10124">MMRNKVLMLCLVAAGFTSAAQASPLQSNCMTTLPTAAKLSTRGVTPEVSHTLATQNNHVLCHEVPKALLAKLAEAKPVNLQSESTRQALIVRNGK</sequence>
<keyword evidence="3" id="KW-1185">Reference proteome</keyword>
<evidence type="ECO:0008006" key="4">
    <source>
        <dbReference type="Google" id="ProtNLM"/>
    </source>
</evidence>
<gene>
    <name evidence="2" type="ORF">ACFP85_11365</name>
</gene>
<reference evidence="3" key="1">
    <citation type="journal article" date="2019" name="Int. J. Syst. Evol. Microbiol.">
        <title>The Global Catalogue of Microorganisms (GCM) 10K type strain sequencing project: providing services to taxonomists for standard genome sequencing and annotation.</title>
        <authorList>
            <consortium name="The Broad Institute Genomics Platform"/>
            <consortium name="The Broad Institute Genome Sequencing Center for Infectious Disease"/>
            <person name="Wu L."/>
            <person name="Ma J."/>
        </authorList>
    </citation>
    <scope>NUCLEOTIDE SEQUENCE [LARGE SCALE GENOMIC DNA]</scope>
    <source>
        <strain evidence="3">CGMCC 1.16031</strain>
    </source>
</reference>
<accession>A0ABW1XM75</accession>
<dbReference type="EMBL" id="JBHSUS010000001">
    <property type="protein sequence ID" value="MFC6440741.1"/>
    <property type="molecule type" value="Genomic_DNA"/>
</dbReference>
<proteinExistence type="predicted"/>
<name>A0ABW1XM75_9ALTE</name>
<feature type="chain" id="PRO_5045771607" description="Secreted protein" evidence="1">
    <location>
        <begin position="23"/>
        <end position="95"/>
    </location>
</feature>
<comment type="caution">
    <text evidence="2">The sequence shown here is derived from an EMBL/GenBank/DDBJ whole genome shotgun (WGS) entry which is preliminary data.</text>
</comment>
<organism evidence="2 3">
    <name type="scientific">Pseudobowmanella zhangzhouensis</name>
    <dbReference type="NCBI Taxonomy" id="1537679"/>
    <lineage>
        <taxon>Bacteria</taxon>
        <taxon>Pseudomonadati</taxon>
        <taxon>Pseudomonadota</taxon>
        <taxon>Gammaproteobacteria</taxon>
        <taxon>Alteromonadales</taxon>
        <taxon>Alteromonadaceae</taxon>
    </lineage>
</organism>
<evidence type="ECO:0000313" key="2">
    <source>
        <dbReference type="EMBL" id="MFC6440741.1"/>
    </source>
</evidence>
<dbReference type="Proteomes" id="UP001596364">
    <property type="component" value="Unassembled WGS sequence"/>
</dbReference>